<feature type="transmembrane region" description="Helical" evidence="1">
    <location>
        <begin position="309"/>
        <end position="332"/>
    </location>
</feature>
<keyword evidence="3" id="KW-1185">Reference proteome</keyword>
<feature type="transmembrane region" description="Helical" evidence="1">
    <location>
        <begin position="95"/>
        <end position="117"/>
    </location>
</feature>
<keyword evidence="1" id="KW-0472">Membrane</keyword>
<feature type="transmembrane region" description="Helical" evidence="1">
    <location>
        <begin position="215"/>
        <end position="238"/>
    </location>
</feature>
<name>A0A328UDH2_9BACL</name>
<dbReference type="AlphaFoldDB" id="A0A328UDH2"/>
<evidence type="ECO:0000256" key="1">
    <source>
        <dbReference type="SAM" id="Phobius"/>
    </source>
</evidence>
<evidence type="ECO:0000313" key="3">
    <source>
        <dbReference type="Proteomes" id="UP000249260"/>
    </source>
</evidence>
<feature type="transmembrane region" description="Helical" evidence="1">
    <location>
        <begin position="259"/>
        <end position="289"/>
    </location>
</feature>
<feature type="transmembrane region" description="Helical" evidence="1">
    <location>
        <begin position="70"/>
        <end position="88"/>
    </location>
</feature>
<feature type="transmembrane region" description="Helical" evidence="1">
    <location>
        <begin position="28"/>
        <end position="50"/>
    </location>
</feature>
<dbReference type="RefSeq" id="WP_112881507.1">
    <property type="nucleotide sequence ID" value="NZ_QLUW01000001.1"/>
</dbReference>
<feature type="transmembrane region" description="Helical" evidence="1">
    <location>
        <begin position="171"/>
        <end position="195"/>
    </location>
</feature>
<feature type="transmembrane region" description="Helical" evidence="1">
    <location>
        <begin position="344"/>
        <end position="366"/>
    </location>
</feature>
<dbReference type="InterPro" id="IPR025291">
    <property type="entry name" value="DUF4153"/>
</dbReference>
<accession>A0A328UDH2</accession>
<sequence length="507" mass="55706">MLRDPAPWQRKYETMAVCSLGYGLFSQYLFVGNALGLSVLLFVGAFYGLFFYAVQGRIGGFDQWRGQSKSGWLLILPIALLALSYVLFHNELFRSLNIVVLPALIAAQTVLLSRSSAKPWYRTAFYQDVLYLALIKPVSYFAVPFGLLANRISPKAGSEEGQMQNSKLRRIALGLLLAVPPLVVVILLLASADQIFMDLVNRLPELFGGLSIGSLLRRVIVAGIIALYSFGYLWTLLFRKSGDGWKEASTAVNGSMPGIALDPLTAVTLLISFNVVYIVFAAIQFSYLFGAAHGLLPAEAAYAEYARQGFAQLVVVALINLALLLGGLHGIRKEGKGAETARKLSLSLLVGCTIVMLVSAYSRLSLYESAYGYTQTRILVHGFMIFLGLILIVSFVRIWREHFSLAKAYIGLAVAAYVVMNYVNVDAIIAEQNIARYHATGKIDLNYLGSRSSDAFPAIAELSVEAPELQPSSDELLRSMRLAAQNRGGWPSWNLSVSRVTNWTEEK</sequence>
<gene>
    <name evidence="2" type="ORF">DL346_08155</name>
</gene>
<organism evidence="2 3">
    <name type="scientific">Paenibacillus montanisoli</name>
    <dbReference type="NCBI Taxonomy" id="2081970"/>
    <lineage>
        <taxon>Bacteria</taxon>
        <taxon>Bacillati</taxon>
        <taxon>Bacillota</taxon>
        <taxon>Bacilli</taxon>
        <taxon>Bacillales</taxon>
        <taxon>Paenibacillaceae</taxon>
        <taxon>Paenibacillus</taxon>
    </lineage>
</organism>
<dbReference type="Pfam" id="PF13687">
    <property type="entry name" value="DUF4153"/>
    <property type="match status" value="1"/>
</dbReference>
<dbReference type="EMBL" id="QLUW01000001">
    <property type="protein sequence ID" value="RAP78384.1"/>
    <property type="molecule type" value="Genomic_DNA"/>
</dbReference>
<keyword evidence="1" id="KW-0812">Transmembrane</keyword>
<keyword evidence="1" id="KW-1133">Transmembrane helix</keyword>
<proteinExistence type="predicted"/>
<feature type="transmembrane region" description="Helical" evidence="1">
    <location>
        <begin position="406"/>
        <end position="423"/>
    </location>
</feature>
<dbReference type="Proteomes" id="UP000249260">
    <property type="component" value="Unassembled WGS sequence"/>
</dbReference>
<evidence type="ECO:0000313" key="2">
    <source>
        <dbReference type="EMBL" id="RAP78384.1"/>
    </source>
</evidence>
<feature type="transmembrane region" description="Helical" evidence="1">
    <location>
        <begin position="378"/>
        <end position="399"/>
    </location>
</feature>
<dbReference type="OrthoDB" id="9767931at2"/>
<feature type="transmembrane region" description="Helical" evidence="1">
    <location>
        <begin position="129"/>
        <end position="150"/>
    </location>
</feature>
<reference evidence="2 3" key="1">
    <citation type="submission" date="2018-06" db="EMBL/GenBank/DDBJ databases">
        <title>Paenibacillus montanisoli sp. nov., isolated from mountain area soil.</title>
        <authorList>
            <person name="Wu M."/>
        </authorList>
    </citation>
    <scope>NUCLEOTIDE SEQUENCE [LARGE SCALE GENOMIC DNA]</scope>
    <source>
        <strain evidence="2 3">RA17</strain>
    </source>
</reference>
<comment type="caution">
    <text evidence="2">The sequence shown here is derived from an EMBL/GenBank/DDBJ whole genome shotgun (WGS) entry which is preliminary data.</text>
</comment>
<protein>
    <submittedName>
        <fullName evidence="2">Uncharacterized protein</fullName>
    </submittedName>
</protein>